<dbReference type="InterPro" id="IPR036390">
    <property type="entry name" value="WH_DNA-bd_sf"/>
</dbReference>
<reference evidence="2 3" key="1">
    <citation type="submission" date="2016-01" db="EMBL/GenBank/DDBJ databases">
        <title>Draft Genome Sequences of Seven Thermophilic Sporeformers Isolated from Foods.</title>
        <authorList>
            <person name="Berendsen E.M."/>
            <person name="Wells-Bennik M.H."/>
            <person name="Krawcyk A.O."/>
            <person name="De Jong A."/>
            <person name="Holsappel S."/>
            <person name="Eijlander R.T."/>
            <person name="Kuipers O.P."/>
        </authorList>
    </citation>
    <scope>NUCLEOTIDE SEQUENCE [LARGE SCALE GENOMIC DNA]</scope>
    <source>
        <strain evidence="2 3">B4119</strain>
    </source>
</reference>
<organism evidence="2 3">
    <name type="scientific">Saccharococcus caldoxylosilyticus</name>
    <dbReference type="NCBI Taxonomy" id="81408"/>
    <lineage>
        <taxon>Bacteria</taxon>
        <taxon>Bacillati</taxon>
        <taxon>Bacillota</taxon>
        <taxon>Bacilli</taxon>
        <taxon>Bacillales</taxon>
        <taxon>Anoxybacillaceae</taxon>
        <taxon>Saccharococcus</taxon>
    </lineage>
</organism>
<feature type="region of interest" description="Disordered" evidence="1">
    <location>
        <begin position="109"/>
        <end position="129"/>
    </location>
</feature>
<dbReference type="RefSeq" id="WP_061579675.1">
    <property type="nucleotide sequence ID" value="NZ_LQYS01000062.1"/>
</dbReference>
<comment type="caution">
    <text evidence="2">The sequence shown here is derived from an EMBL/GenBank/DDBJ whole genome shotgun (WGS) entry which is preliminary data.</text>
</comment>
<dbReference type="eggNOG" id="COG1522">
    <property type="taxonomic scope" value="Bacteria"/>
</dbReference>
<evidence type="ECO:0000313" key="3">
    <source>
        <dbReference type="Proteomes" id="UP000075455"/>
    </source>
</evidence>
<evidence type="ECO:0000256" key="1">
    <source>
        <dbReference type="SAM" id="MobiDB-lite"/>
    </source>
</evidence>
<dbReference type="PATRIC" id="fig|81408.3.peg.4106"/>
<dbReference type="Proteomes" id="UP000075455">
    <property type="component" value="Unassembled WGS sequence"/>
</dbReference>
<dbReference type="STRING" id="81408.B4119_2918"/>
<gene>
    <name evidence="2" type="ORF">B4119_2918</name>
</gene>
<sequence length="287" mass="33221">MPESFYFPVYSGLLTAQHREKIGSAIWEFLWLISKVTKEVQEEGETWGIVLGGRPVKIAEIVADLGGNERNIRRNLAKLKEHGYIESKRAPYGEIFRVRKSKKFNHSRVDKNVLSDTERSDKNDHSAPTERTFFVGRSDKNVRCNKDIKDIKNIKEEEEDRMNQTDFQLIANKFIQRRAHGFDLSPEDELAIHRLLGDNIPIDTILKYIDEIFDEYKPKHRLDYIRSFVYVEKAILDRYFGQKGEGITNGGTVHKHRRGVSRPAKEGGKSYEQILREAEAARKAWGG</sequence>
<name>A0A150LKX6_9BACL</name>
<evidence type="ECO:0000313" key="2">
    <source>
        <dbReference type="EMBL" id="KYD12412.1"/>
    </source>
</evidence>
<dbReference type="AlphaFoldDB" id="A0A150LKX6"/>
<accession>A0A150LKX6</accession>
<proteinExistence type="predicted"/>
<dbReference type="EMBL" id="LQYS01000062">
    <property type="protein sequence ID" value="KYD12412.1"/>
    <property type="molecule type" value="Genomic_DNA"/>
</dbReference>
<protein>
    <submittedName>
        <fullName evidence="2">Uncharacterized protein</fullName>
    </submittedName>
</protein>
<feature type="compositionally biased region" description="Basic and acidic residues" evidence="1">
    <location>
        <begin position="109"/>
        <end position="128"/>
    </location>
</feature>
<dbReference type="SUPFAM" id="SSF46785">
    <property type="entry name" value="Winged helix' DNA-binding domain"/>
    <property type="match status" value="1"/>
</dbReference>